<reference evidence="14 15" key="1">
    <citation type="journal article" date="2014" name="Antonie Van Leeuwenhoek">
        <title>Hyphomonas beringensis sp. nov. and Hyphomonas chukchiensis sp. nov., isolated from surface seawater of the Bering Sea and Chukchi Sea.</title>
        <authorList>
            <person name="Li C."/>
            <person name="Lai Q."/>
            <person name="Li G."/>
            <person name="Dong C."/>
            <person name="Wang J."/>
            <person name="Liao Y."/>
            <person name="Shao Z."/>
        </authorList>
    </citation>
    <scope>NUCLEOTIDE SEQUENCE [LARGE SCALE GENOMIC DNA]</scope>
    <source>
        <strain evidence="14 15">SCH89</strain>
    </source>
</reference>
<dbReference type="SUPFAM" id="SSF53448">
    <property type="entry name" value="Nucleotide-diphospho-sugar transferases"/>
    <property type="match status" value="1"/>
</dbReference>
<dbReference type="AlphaFoldDB" id="A0A059G5G6"/>
<dbReference type="InterPro" id="IPR029044">
    <property type="entry name" value="Nucleotide-diphossugar_trans"/>
</dbReference>
<evidence type="ECO:0000259" key="13">
    <source>
        <dbReference type="Pfam" id="PF13632"/>
    </source>
</evidence>
<dbReference type="InterPro" id="IPR001173">
    <property type="entry name" value="Glyco_trans_2-like"/>
</dbReference>
<evidence type="ECO:0000256" key="11">
    <source>
        <dbReference type="ARBA" id="ARBA00023136"/>
    </source>
</evidence>
<comment type="subcellular location">
    <subcellularLocation>
        <location evidence="1">Cell inner membrane</location>
        <topology evidence="1">Multi-pass membrane protein</topology>
    </subcellularLocation>
</comment>
<accession>A0A059G5G6</accession>
<dbReference type="Pfam" id="PF13632">
    <property type="entry name" value="Glyco_trans_2_3"/>
    <property type="match status" value="1"/>
</dbReference>
<evidence type="ECO:0000256" key="1">
    <source>
        <dbReference type="ARBA" id="ARBA00004429"/>
    </source>
</evidence>
<evidence type="ECO:0000313" key="14">
    <source>
        <dbReference type="EMBL" id="KDA01949.1"/>
    </source>
</evidence>
<dbReference type="PATRIC" id="fig|1280953.3.peg.2589"/>
<dbReference type="STRING" id="1280953.HOC_12867"/>
<dbReference type="PANTHER" id="PTHR43867">
    <property type="entry name" value="CELLULOSE SYNTHASE CATALYTIC SUBUNIT A [UDP-FORMING]"/>
    <property type="match status" value="1"/>
</dbReference>
<name>A0A059G5G6_9PROT</name>
<feature type="domain" description="Glycosyltransferase 2-like" evidence="13">
    <location>
        <begin position="215"/>
        <end position="404"/>
    </location>
</feature>
<dbReference type="GO" id="GO:0016758">
    <property type="term" value="F:hexosyltransferase activity"/>
    <property type="evidence" value="ECO:0007669"/>
    <property type="project" value="TreeGrafter"/>
</dbReference>
<evidence type="ECO:0000256" key="8">
    <source>
        <dbReference type="ARBA" id="ARBA00022679"/>
    </source>
</evidence>
<comment type="pathway">
    <text evidence="2">Glycan metabolism; osmoregulated periplasmic glucan (OPG) biosynthesis.</text>
</comment>
<keyword evidence="6" id="KW-0997">Cell inner membrane</keyword>
<evidence type="ECO:0000256" key="6">
    <source>
        <dbReference type="ARBA" id="ARBA00022519"/>
    </source>
</evidence>
<feature type="transmembrane region" description="Helical" evidence="12">
    <location>
        <begin position="536"/>
        <end position="569"/>
    </location>
</feature>
<dbReference type="PANTHER" id="PTHR43867:SF5">
    <property type="entry name" value="GLUCANS BIOSYNTHESIS GLUCOSYLTRANSFERASE H"/>
    <property type="match status" value="1"/>
</dbReference>
<dbReference type="EMBL" id="ARYL01000019">
    <property type="protein sequence ID" value="KDA01949.1"/>
    <property type="molecule type" value="Genomic_DNA"/>
</dbReference>
<evidence type="ECO:0000313" key="15">
    <source>
        <dbReference type="Proteomes" id="UP000024942"/>
    </source>
</evidence>
<dbReference type="CDD" id="cd04191">
    <property type="entry name" value="Glucan_BSP_MdoH"/>
    <property type="match status" value="1"/>
</dbReference>
<feature type="transmembrane region" description="Helical" evidence="12">
    <location>
        <begin position="39"/>
        <end position="60"/>
    </location>
</feature>
<proteinExistence type="inferred from homology"/>
<keyword evidence="15" id="KW-1185">Reference proteome</keyword>
<feature type="transmembrane region" description="Helical" evidence="12">
    <location>
        <begin position="477"/>
        <end position="497"/>
    </location>
</feature>
<dbReference type="InterPro" id="IPR050321">
    <property type="entry name" value="Glycosyltr_2/OpgH_subfam"/>
</dbReference>
<evidence type="ECO:0000256" key="3">
    <source>
        <dbReference type="ARBA" id="ARBA00009337"/>
    </source>
</evidence>
<evidence type="ECO:0000256" key="10">
    <source>
        <dbReference type="ARBA" id="ARBA00022989"/>
    </source>
</evidence>
<comment type="similarity">
    <text evidence="3">Belongs to the glycosyltransferase 2 family. OpgH subfamily.</text>
</comment>
<gene>
    <name evidence="14" type="ORF">HOC_12867</name>
</gene>
<feature type="transmembrane region" description="Helical" evidence="12">
    <location>
        <begin position="72"/>
        <end position="97"/>
    </location>
</feature>
<keyword evidence="8 14" id="KW-0808">Transferase</keyword>
<protein>
    <recommendedName>
        <fullName evidence="4">Glucans biosynthesis glucosyltransferase H</fullName>
    </recommendedName>
</protein>
<evidence type="ECO:0000256" key="9">
    <source>
        <dbReference type="ARBA" id="ARBA00022692"/>
    </source>
</evidence>
<feature type="transmembrane region" description="Helical" evidence="12">
    <location>
        <begin position="441"/>
        <end position="465"/>
    </location>
</feature>
<comment type="caution">
    <text evidence="14">The sequence shown here is derived from an EMBL/GenBank/DDBJ whole genome shotgun (WGS) entry which is preliminary data.</text>
</comment>
<dbReference type="NCBIfam" id="NF003962">
    <property type="entry name" value="PRK05454.2-5"/>
    <property type="match status" value="1"/>
</dbReference>
<dbReference type="Proteomes" id="UP000024942">
    <property type="component" value="Unassembled WGS sequence"/>
</dbReference>
<dbReference type="NCBIfam" id="NF003958">
    <property type="entry name" value="PRK05454.2-1"/>
    <property type="match status" value="1"/>
</dbReference>
<keyword evidence="7" id="KW-0328">Glycosyltransferase</keyword>
<feature type="transmembrane region" description="Helical" evidence="12">
    <location>
        <begin position="387"/>
        <end position="412"/>
    </location>
</feature>
<evidence type="ECO:0000256" key="2">
    <source>
        <dbReference type="ARBA" id="ARBA00005001"/>
    </source>
</evidence>
<evidence type="ECO:0000256" key="12">
    <source>
        <dbReference type="SAM" id="Phobius"/>
    </source>
</evidence>
<evidence type="ECO:0000256" key="4">
    <source>
        <dbReference type="ARBA" id="ARBA00020585"/>
    </source>
</evidence>
<keyword evidence="9 12" id="KW-0812">Transmembrane</keyword>
<sequence length="706" mass="78705">MITFRARPAEFPVAMPDQAFETAPTVNRNAPRSQMWRKVTLFGLSILLAGWATIEMYHVLNVSGVTSLEQLLLVVFCINISWIAYAFVSSTIGFLAAMVGLFRKRRATPGPALLTGRTVIVFPIYNESVDRVFATVESTAESLANAPGRFECFILSDTNDPEVALQEEAAFELMRTRLSPGVLVHYRRRTMNVHRKSGNIRDFITRWGGRYDYMIVFDADSFMDRETLIELARRMEASPATGLIQTIPQLVGGRTLFSRTQQFAAALYGPVLGSGLAWWAQNEGNFWGHNAILRIEALASAAGLPEIPGRAPFGGSILSHDFVEAALLRRAGWNVQIAPELGGSYEQGPPSIIDLSIRDRRWCQGNMQHMAVLLKTRGLTFTSRMHLMIGIFSYLASPLWLLFITIGMMLSLQNMFLTPEYFGESAALFPSWPVIDSERSLHLFLITMAILFAPKLYGMIYGFAAPRWRNTVGLLRTFYGVLAETILSVLLAPVLLVEQTVAVYRVFTGRDGGWNPQHRDSNEYSLKDTFRHHTPAIVLGVLLTVSAFAISPLFAAWLAPATIGMVLAATLSWWTGRERSGDAANRMNLLHSPDEIDPPKSFLDSVADRAHYKGLTAPSIAGLFADSNLRTRRSHLVDTYWPLERTEVHTPLALARARAERLPTVEEYISALAPKEMLALLNSPRDLEKVVDHYGAREQQYSTGTT</sequence>
<keyword evidence="10 12" id="KW-1133">Transmembrane helix</keyword>
<dbReference type="GO" id="GO:0005886">
    <property type="term" value="C:plasma membrane"/>
    <property type="evidence" value="ECO:0007669"/>
    <property type="project" value="UniProtKB-SubCell"/>
</dbReference>
<evidence type="ECO:0000256" key="5">
    <source>
        <dbReference type="ARBA" id="ARBA00022475"/>
    </source>
</evidence>
<dbReference type="OrthoDB" id="9775281at2"/>
<dbReference type="eggNOG" id="COG2943">
    <property type="taxonomic scope" value="Bacteria"/>
</dbReference>
<dbReference type="RefSeq" id="WP_084146305.1">
    <property type="nucleotide sequence ID" value="NZ_ARYL01000019.1"/>
</dbReference>
<dbReference type="Gene3D" id="3.90.550.10">
    <property type="entry name" value="Spore Coat Polysaccharide Biosynthesis Protein SpsA, Chain A"/>
    <property type="match status" value="1"/>
</dbReference>
<keyword evidence="5" id="KW-1003">Cell membrane</keyword>
<organism evidence="14 15">
    <name type="scientific">Hyphomonas oceanitis SCH89</name>
    <dbReference type="NCBI Taxonomy" id="1280953"/>
    <lineage>
        <taxon>Bacteria</taxon>
        <taxon>Pseudomonadati</taxon>
        <taxon>Pseudomonadota</taxon>
        <taxon>Alphaproteobacteria</taxon>
        <taxon>Hyphomonadales</taxon>
        <taxon>Hyphomonadaceae</taxon>
        <taxon>Hyphomonas</taxon>
    </lineage>
</organism>
<evidence type="ECO:0000256" key="7">
    <source>
        <dbReference type="ARBA" id="ARBA00022676"/>
    </source>
</evidence>
<keyword evidence="11 12" id="KW-0472">Membrane</keyword>